<sequence length="62" mass="7058">MVNTGFLSPSKHHAKSSEKRRNMKKTEPCSSKLQLTALLLQRRANSKKPGKLGRDPRCLRQL</sequence>
<dbReference type="EMBL" id="KI913142">
    <property type="protein sequence ID" value="ETV74899.1"/>
    <property type="molecule type" value="Genomic_DNA"/>
</dbReference>
<feature type="compositionally biased region" description="Basic and acidic residues" evidence="1">
    <location>
        <begin position="15"/>
        <end position="27"/>
    </location>
</feature>
<reference evidence="2" key="1">
    <citation type="submission" date="2013-12" db="EMBL/GenBank/DDBJ databases">
        <title>The Genome Sequence of Aphanomyces astaci APO3.</title>
        <authorList>
            <consortium name="The Broad Institute Genomics Platform"/>
            <person name="Russ C."/>
            <person name="Tyler B."/>
            <person name="van West P."/>
            <person name="Dieguez-Uribeondo J."/>
            <person name="Young S.K."/>
            <person name="Zeng Q."/>
            <person name="Gargeya S."/>
            <person name="Fitzgerald M."/>
            <person name="Abouelleil A."/>
            <person name="Alvarado L."/>
            <person name="Chapman S.B."/>
            <person name="Gainer-Dewar J."/>
            <person name="Goldberg J."/>
            <person name="Griggs A."/>
            <person name="Gujja S."/>
            <person name="Hansen M."/>
            <person name="Howarth C."/>
            <person name="Imamovic A."/>
            <person name="Ireland A."/>
            <person name="Larimer J."/>
            <person name="McCowan C."/>
            <person name="Murphy C."/>
            <person name="Pearson M."/>
            <person name="Poon T.W."/>
            <person name="Priest M."/>
            <person name="Roberts A."/>
            <person name="Saif S."/>
            <person name="Shea T."/>
            <person name="Sykes S."/>
            <person name="Wortman J."/>
            <person name="Nusbaum C."/>
            <person name="Birren B."/>
        </authorList>
    </citation>
    <scope>NUCLEOTIDE SEQUENCE [LARGE SCALE GENOMIC DNA]</scope>
    <source>
        <strain evidence="2">APO3</strain>
    </source>
</reference>
<feature type="region of interest" description="Disordered" evidence="1">
    <location>
        <begin position="1"/>
        <end position="62"/>
    </location>
</feature>
<feature type="compositionally biased region" description="Basic and acidic residues" evidence="1">
    <location>
        <begin position="52"/>
        <end position="62"/>
    </location>
</feature>
<gene>
    <name evidence="2" type="ORF">H257_10528</name>
</gene>
<evidence type="ECO:0000256" key="1">
    <source>
        <dbReference type="SAM" id="MobiDB-lite"/>
    </source>
</evidence>
<protein>
    <submittedName>
        <fullName evidence="2">Uncharacterized protein</fullName>
    </submittedName>
</protein>
<dbReference type="RefSeq" id="XP_009835403.1">
    <property type="nucleotide sequence ID" value="XM_009837101.1"/>
</dbReference>
<dbReference type="GeneID" id="20812524"/>
<dbReference type="VEuPathDB" id="FungiDB:H257_10528"/>
<proteinExistence type="predicted"/>
<organism evidence="2">
    <name type="scientific">Aphanomyces astaci</name>
    <name type="common">Crayfish plague agent</name>
    <dbReference type="NCBI Taxonomy" id="112090"/>
    <lineage>
        <taxon>Eukaryota</taxon>
        <taxon>Sar</taxon>
        <taxon>Stramenopiles</taxon>
        <taxon>Oomycota</taxon>
        <taxon>Saprolegniomycetes</taxon>
        <taxon>Saprolegniales</taxon>
        <taxon>Verrucalvaceae</taxon>
        <taxon>Aphanomyces</taxon>
    </lineage>
</organism>
<evidence type="ECO:0000313" key="2">
    <source>
        <dbReference type="EMBL" id="ETV74899.1"/>
    </source>
</evidence>
<name>W4G755_APHAT</name>
<dbReference type="AlphaFoldDB" id="W4G755"/>
<feature type="compositionally biased region" description="Low complexity" evidence="1">
    <location>
        <begin position="33"/>
        <end position="43"/>
    </location>
</feature>
<accession>W4G755</accession>